<evidence type="ECO:0000256" key="7">
    <source>
        <dbReference type="ARBA" id="ARBA00022676"/>
    </source>
</evidence>
<evidence type="ECO:0000259" key="21">
    <source>
        <dbReference type="Pfam" id="PF00905"/>
    </source>
</evidence>
<keyword evidence="8" id="KW-0808">Transferase</keyword>
<keyword evidence="14 20" id="KW-0472">Membrane</keyword>
<feature type="region of interest" description="Disordered" evidence="19">
    <location>
        <begin position="1"/>
        <end position="48"/>
    </location>
</feature>
<proteinExistence type="inferred from homology"/>
<keyword evidence="7" id="KW-0328">Glycosyltransferase</keyword>
<dbReference type="EMBL" id="JH692068">
    <property type="protein sequence ID" value="EIP85201.1"/>
    <property type="molecule type" value="Genomic_DNA"/>
</dbReference>
<feature type="domain" description="Glycosyl transferase family 51" evidence="22">
    <location>
        <begin position="105"/>
        <end position="279"/>
    </location>
</feature>
<evidence type="ECO:0000313" key="24">
    <source>
        <dbReference type="Proteomes" id="UP000004682"/>
    </source>
</evidence>
<dbReference type="NCBIfam" id="TIGR02074">
    <property type="entry name" value="PBP_1a_fam"/>
    <property type="match status" value="1"/>
</dbReference>
<dbReference type="PANTHER" id="PTHR32282:SF27">
    <property type="entry name" value="PENICILLIN-BINDING PROTEIN 1A"/>
    <property type="match status" value="1"/>
</dbReference>
<evidence type="ECO:0000256" key="3">
    <source>
        <dbReference type="ARBA" id="ARBA00007090"/>
    </source>
</evidence>
<protein>
    <recommendedName>
        <fullName evidence="17">peptidoglycan glycosyltransferase</fullName>
        <ecNumber evidence="17">2.4.99.28</ecNumber>
    </recommendedName>
</protein>
<dbReference type="EC" id="2.4.99.28" evidence="17"/>
<dbReference type="InterPro" id="IPR050396">
    <property type="entry name" value="Glycosyltr_51/Transpeptidase"/>
</dbReference>
<accession>A0ABN0FZ36</accession>
<keyword evidence="6" id="KW-0645">Protease</keyword>
<keyword evidence="24" id="KW-1185">Reference proteome</keyword>
<keyword evidence="13 20" id="KW-1133">Transmembrane helix</keyword>
<comment type="catalytic activity">
    <reaction evidence="18">
        <text>[GlcNAc-(1-&gt;4)-Mur2Ac(oyl-L-Ala-gamma-D-Glu-L-Lys-D-Ala-D-Ala)](n)-di-trans,octa-cis-undecaprenyl diphosphate + beta-D-GlcNAc-(1-&gt;4)-Mur2Ac(oyl-L-Ala-gamma-D-Glu-L-Lys-D-Ala-D-Ala)-di-trans,octa-cis-undecaprenyl diphosphate = [GlcNAc-(1-&gt;4)-Mur2Ac(oyl-L-Ala-gamma-D-Glu-L-Lys-D-Ala-D-Ala)](n+1)-di-trans,octa-cis-undecaprenyl diphosphate + di-trans,octa-cis-undecaprenyl diphosphate + H(+)</text>
        <dbReference type="Rhea" id="RHEA:23708"/>
        <dbReference type="Rhea" id="RHEA-COMP:9602"/>
        <dbReference type="Rhea" id="RHEA-COMP:9603"/>
        <dbReference type="ChEBI" id="CHEBI:15378"/>
        <dbReference type="ChEBI" id="CHEBI:58405"/>
        <dbReference type="ChEBI" id="CHEBI:60033"/>
        <dbReference type="ChEBI" id="CHEBI:78435"/>
        <dbReference type="EC" id="2.4.99.28"/>
    </reaction>
</comment>
<evidence type="ECO:0000256" key="19">
    <source>
        <dbReference type="SAM" id="MobiDB-lite"/>
    </source>
</evidence>
<dbReference type="Proteomes" id="UP000004682">
    <property type="component" value="Unassembled WGS sequence"/>
</dbReference>
<keyword evidence="10" id="KW-0378">Hydrolase</keyword>
<comment type="similarity">
    <text evidence="4">In the N-terminal section; belongs to the glycosyltransferase 51 family.</text>
</comment>
<feature type="compositionally biased region" description="Pro residues" evidence="19">
    <location>
        <begin position="36"/>
        <end position="45"/>
    </location>
</feature>
<evidence type="ECO:0000313" key="23">
    <source>
        <dbReference type="EMBL" id="EIP85201.1"/>
    </source>
</evidence>
<sequence>MRACASCAATSARRRTPHLQRKDFDMTDHTPNPSRQTPPTPPRGPAPKRRRRYFRTLAGLVLGAAIAGGAVGAWTLHRIWTELPSVEPLAVYRPALPLRIFSRDGELLAEYGVERREFVPLERIPPLVRHALLAAEDAQFYAHGAVDIGGLARATVANVVTGQPGQGGSTITMQVARNFFLTRDKVLSRKLAEILMSYKLERAYSKDKLLELYMNEIYLGERAYGFAAAASVYFGKPLDALTPGEAAVLAGLPKAPSAFNPVVNPARATTRRDYVLGRMRALGYLDEAAYRQAVDAPVALATTPPPGILAAPYVAERARRMMVERFHDDAYTLGLDVTTTIAMRDQRAADAALARGLKLGGRRDAKDAKDALEGALVSVDAATGDILALSGGADFSHNVFDHALQAYRQPGSSFKPFVYSAALEKGMFPGVLIDDTQRTLSRDETGANPWRPRNFGNHYEGFIPVRRGLMRSKNLVAVSLMQVAQPDFVQQHAARFGFEPLRNPASLPLALGAGSATPLQVATAYGVFANGGVRMEPRLIESVRQRQGGVLFDARPPAGVRAISERNAFVMDSMLRDVVAHGTARRAVALKRADAAGKTGTSNGSKDVWFAGYSSGVVSVVWMGYDTPRSLGRATGASAALPVWVDYMKTAIDGRGAIERTPPADVALVDGDFIYAEYAGGGKCSPSLPPFVRSPFACDAARRGAADGDAPASATDAARVPTPPAVDAAERARVLELFRTED</sequence>
<dbReference type="SUPFAM" id="SSF53955">
    <property type="entry name" value="Lysozyme-like"/>
    <property type="match status" value="1"/>
</dbReference>
<evidence type="ECO:0000256" key="12">
    <source>
        <dbReference type="ARBA" id="ARBA00022984"/>
    </source>
</evidence>
<dbReference type="SUPFAM" id="SSF56601">
    <property type="entry name" value="beta-lactamase/transpeptidase-like"/>
    <property type="match status" value="1"/>
</dbReference>
<dbReference type="InterPro" id="IPR001264">
    <property type="entry name" value="Glyco_trans_51"/>
</dbReference>
<feature type="region of interest" description="Disordered" evidence="19">
    <location>
        <begin position="705"/>
        <end position="725"/>
    </location>
</feature>
<evidence type="ECO:0000256" key="14">
    <source>
        <dbReference type="ARBA" id="ARBA00023136"/>
    </source>
</evidence>
<evidence type="ECO:0000256" key="1">
    <source>
        <dbReference type="ARBA" id="ARBA00004370"/>
    </source>
</evidence>
<name>A0ABN0FZ36_9BURK</name>
<evidence type="ECO:0000259" key="22">
    <source>
        <dbReference type="Pfam" id="PF00912"/>
    </source>
</evidence>
<keyword evidence="5" id="KW-0121">Carboxypeptidase</keyword>
<dbReference type="Gene3D" id="3.40.710.10">
    <property type="entry name" value="DD-peptidase/beta-lactamase superfamily"/>
    <property type="match status" value="1"/>
</dbReference>
<dbReference type="Pfam" id="PF00912">
    <property type="entry name" value="Transgly"/>
    <property type="match status" value="1"/>
</dbReference>
<evidence type="ECO:0000256" key="8">
    <source>
        <dbReference type="ARBA" id="ARBA00022679"/>
    </source>
</evidence>
<evidence type="ECO:0000256" key="5">
    <source>
        <dbReference type="ARBA" id="ARBA00022645"/>
    </source>
</evidence>
<evidence type="ECO:0000256" key="6">
    <source>
        <dbReference type="ARBA" id="ARBA00022670"/>
    </source>
</evidence>
<evidence type="ECO:0000256" key="20">
    <source>
        <dbReference type="SAM" id="Phobius"/>
    </source>
</evidence>
<dbReference type="Gene3D" id="1.10.3810.10">
    <property type="entry name" value="Biosynthetic peptidoglycan transglycosylase-like"/>
    <property type="match status" value="1"/>
</dbReference>
<evidence type="ECO:0000256" key="11">
    <source>
        <dbReference type="ARBA" id="ARBA00022960"/>
    </source>
</evidence>
<reference evidence="24" key="1">
    <citation type="journal article" date="2012" name="J. Bacteriol.">
        <title>Revised Genome Sequence of Burkholderia thailandensis MSMB43 with Improved Annotation.</title>
        <authorList>
            <person name="Zhuo Y."/>
            <person name="Liu L."/>
            <person name="Wang Q."/>
            <person name="Liu X."/>
            <person name="Ren B."/>
            <person name="Liu M."/>
            <person name="Ni P."/>
            <person name="Cheng Y.Q."/>
            <person name="Zhang L."/>
        </authorList>
    </citation>
    <scope>NUCLEOTIDE SEQUENCE [LARGE SCALE GENOMIC DNA]</scope>
    <source>
        <strain evidence="24">MSMB43</strain>
    </source>
</reference>
<evidence type="ECO:0000256" key="10">
    <source>
        <dbReference type="ARBA" id="ARBA00022801"/>
    </source>
</evidence>
<comment type="subcellular location">
    <subcellularLocation>
        <location evidence="1">Membrane</location>
    </subcellularLocation>
</comment>
<feature type="compositionally biased region" description="Low complexity" evidence="19">
    <location>
        <begin position="707"/>
        <end position="719"/>
    </location>
</feature>
<evidence type="ECO:0000256" key="17">
    <source>
        <dbReference type="ARBA" id="ARBA00044770"/>
    </source>
</evidence>
<evidence type="ECO:0000256" key="16">
    <source>
        <dbReference type="ARBA" id="ARBA00023316"/>
    </source>
</evidence>
<dbReference type="InterPro" id="IPR023346">
    <property type="entry name" value="Lysozyme-like_dom_sf"/>
</dbReference>
<evidence type="ECO:0000256" key="13">
    <source>
        <dbReference type="ARBA" id="ARBA00022989"/>
    </source>
</evidence>
<feature type="transmembrane region" description="Helical" evidence="20">
    <location>
        <begin position="53"/>
        <end position="76"/>
    </location>
</feature>
<dbReference type="Pfam" id="PF00905">
    <property type="entry name" value="Transpeptidase"/>
    <property type="match status" value="1"/>
</dbReference>
<keyword evidence="9 20" id="KW-0812">Transmembrane</keyword>
<comment type="similarity">
    <text evidence="3">In the C-terminal section; belongs to the transpeptidase family.</text>
</comment>
<organism evidence="23 24">
    <name type="scientific">Burkholderia humptydooensis MSMB43</name>
    <dbReference type="NCBI Taxonomy" id="441157"/>
    <lineage>
        <taxon>Bacteria</taxon>
        <taxon>Pseudomonadati</taxon>
        <taxon>Pseudomonadota</taxon>
        <taxon>Betaproteobacteria</taxon>
        <taxon>Burkholderiales</taxon>
        <taxon>Burkholderiaceae</taxon>
        <taxon>Burkholderia</taxon>
        <taxon>pseudomallei group</taxon>
    </lineage>
</organism>
<evidence type="ECO:0000256" key="4">
    <source>
        <dbReference type="ARBA" id="ARBA00007739"/>
    </source>
</evidence>
<keyword evidence="15" id="KW-0511">Multifunctional enzyme</keyword>
<feature type="compositionally biased region" description="Low complexity" evidence="19">
    <location>
        <begin position="1"/>
        <end position="11"/>
    </location>
</feature>
<comment type="pathway">
    <text evidence="2">Cell wall biogenesis; peptidoglycan biosynthesis.</text>
</comment>
<dbReference type="InterPro" id="IPR012338">
    <property type="entry name" value="Beta-lactam/transpept-like"/>
</dbReference>
<gene>
    <name evidence="23" type="ORF">A33K_18151</name>
</gene>
<dbReference type="InterPro" id="IPR001460">
    <property type="entry name" value="PCN-bd_Tpept"/>
</dbReference>
<evidence type="ECO:0000256" key="9">
    <source>
        <dbReference type="ARBA" id="ARBA00022692"/>
    </source>
</evidence>
<keyword evidence="11" id="KW-0133">Cell shape</keyword>
<feature type="domain" description="Penicillin-binding protein transpeptidase" evidence="21">
    <location>
        <begin position="374"/>
        <end position="634"/>
    </location>
</feature>
<evidence type="ECO:0000256" key="18">
    <source>
        <dbReference type="ARBA" id="ARBA00049902"/>
    </source>
</evidence>
<evidence type="ECO:0000256" key="2">
    <source>
        <dbReference type="ARBA" id="ARBA00004752"/>
    </source>
</evidence>
<dbReference type="InterPro" id="IPR036950">
    <property type="entry name" value="PBP_transglycosylase"/>
</dbReference>
<evidence type="ECO:0000256" key="15">
    <source>
        <dbReference type="ARBA" id="ARBA00023268"/>
    </source>
</evidence>
<dbReference type="PANTHER" id="PTHR32282">
    <property type="entry name" value="BINDING PROTEIN TRANSPEPTIDASE, PUTATIVE-RELATED"/>
    <property type="match status" value="1"/>
</dbReference>
<keyword evidence="16" id="KW-0961">Cell wall biogenesis/degradation</keyword>
<keyword evidence="12" id="KW-0573">Peptidoglycan synthesis</keyword>